<sequence length="410" mass="43960">MRKHLLFLLVAVTGFTAKALAQASDDNDRPPPEPVENLWFDTDELIYVPKYTLSTSMRALSGTSASFSGTGHIASPNVWVGPPTGYTSRGYQDGYVKVDGRTDSAGVPVNSADGKSNTWSYDYASQATIPTYIALHTYTADTLDSGGRTKDMGNSTGVEVAVSRDMGKLYKKITWSISAGVSMNDIRAAESTQVAATINTTTDLYSLYGMAAPAAGYVGPATTSQTVTGPNGQVVYSDPPTNSTPLTQLVDNTVLISAQPITRSYSSSVSDSAVTNHWEVKGAYLTFRAGSTFYYPITDKFRFSLGVGGALAYVGSTYSIDQLFTPNAADNKFDVIESLVQGTTAKATVGFYVDANLEYWMTDKTGFFAGATYQDSGSYTQHVQTVDTNYATRVDLSSLSGLSMGMNYKF</sequence>
<accession>A0A1J5S6A8</accession>
<name>A0A1J5S6A8_9ZZZZ</name>
<comment type="caution">
    <text evidence="1">The sequence shown here is derived from an EMBL/GenBank/DDBJ whole genome shotgun (WGS) entry which is preliminary data.</text>
</comment>
<organism evidence="1">
    <name type="scientific">mine drainage metagenome</name>
    <dbReference type="NCBI Taxonomy" id="410659"/>
    <lineage>
        <taxon>unclassified sequences</taxon>
        <taxon>metagenomes</taxon>
        <taxon>ecological metagenomes</taxon>
    </lineage>
</organism>
<evidence type="ECO:0000313" key="1">
    <source>
        <dbReference type="EMBL" id="OIR03658.1"/>
    </source>
</evidence>
<gene>
    <name evidence="1" type="ORF">GALL_142800</name>
</gene>
<dbReference type="AlphaFoldDB" id="A0A1J5S6A8"/>
<reference evidence="1" key="1">
    <citation type="submission" date="2016-10" db="EMBL/GenBank/DDBJ databases">
        <title>Sequence of Gallionella enrichment culture.</title>
        <authorList>
            <person name="Poehlein A."/>
            <person name="Muehling M."/>
            <person name="Daniel R."/>
        </authorList>
    </citation>
    <scope>NUCLEOTIDE SEQUENCE</scope>
</reference>
<proteinExistence type="predicted"/>
<protein>
    <submittedName>
        <fullName evidence="1">Uncharacterized protein</fullName>
    </submittedName>
</protein>
<dbReference type="EMBL" id="MLJW01000064">
    <property type="protein sequence ID" value="OIR03658.1"/>
    <property type="molecule type" value="Genomic_DNA"/>
</dbReference>